<reference evidence="2 3" key="1">
    <citation type="submission" date="2020-08" db="EMBL/GenBank/DDBJ databases">
        <title>Genomic Encyclopedia of Type Strains, Phase IV (KMG-IV): sequencing the most valuable type-strain genomes for metagenomic binning, comparative biology and taxonomic classification.</title>
        <authorList>
            <person name="Goeker M."/>
        </authorList>
    </citation>
    <scope>NUCLEOTIDE SEQUENCE [LARGE SCALE GENOMIC DNA]</scope>
    <source>
        <strain evidence="2 3">YC6886</strain>
    </source>
</reference>
<evidence type="ECO:0000313" key="2">
    <source>
        <dbReference type="EMBL" id="MBB5351800.1"/>
    </source>
</evidence>
<dbReference type="InterPro" id="IPR026906">
    <property type="entry name" value="LRR_5"/>
</dbReference>
<dbReference type="InterPro" id="IPR053139">
    <property type="entry name" value="Surface_bspA-like"/>
</dbReference>
<evidence type="ECO:0008006" key="4">
    <source>
        <dbReference type="Google" id="ProtNLM"/>
    </source>
</evidence>
<dbReference type="InterPro" id="IPR032675">
    <property type="entry name" value="LRR_dom_sf"/>
</dbReference>
<organism evidence="2 3">
    <name type="scientific">Haloferula luteola</name>
    <dbReference type="NCBI Taxonomy" id="595692"/>
    <lineage>
        <taxon>Bacteria</taxon>
        <taxon>Pseudomonadati</taxon>
        <taxon>Verrucomicrobiota</taxon>
        <taxon>Verrucomicrobiia</taxon>
        <taxon>Verrucomicrobiales</taxon>
        <taxon>Verrucomicrobiaceae</taxon>
        <taxon>Haloferula</taxon>
    </lineage>
</organism>
<name>A0A840VD31_9BACT</name>
<protein>
    <recommendedName>
        <fullName evidence="4">Leucine-rich repeat domain-containing protein</fullName>
    </recommendedName>
</protein>
<dbReference type="PANTHER" id="PTHR45661">
    <property type="entry name" value="SURFACE ANTIGEN"/>
    <property type="match status" value="1"/>
</dbReference>
<evidence type="ECO:0000313" key="3">
    <source>
        <dbReference type="Proteomes" id="UP000557717"/>
    </source>
</evidence>
<proteinExistence type="predicted"/>
<keyword evidence="1" id="KW-0732">Signal</keyword>
<dbReference type="RefSeq" id="WP_184018277.1">
    <property type="nucleotide sequence ID" value="NZ_JACHFD010000008.1"/>
</dbReference>
<feature type="chain" id="PRO_5032916380" description="Leucine-rich repeat domain-containing protein" evidence="1">
    <location>
        <begin position="21"/>
        <end position="553"/>
    </location>
</feature>
<dbReference type="SUPFAM" id="SSF52058">
    <property type="entry name" value="L domain-like"/>
    <property type="match status" value="1"/>
</dbReference>
<comment type="caution">
    <text evidence="2">The sequence shown here is derived from an EMBL/GenBank/DDBJ whole genome shotgun (WGS) entry which is preliminary data.</text>
</comment>
<gene>
    <name evidence="2" type="ORF">HNR46_002039</name>
</gene>
<dbReference type="AlphaFoldDB" id="A0A840VD31"/>
<dbReference type="Pfam" id="PF13306">
    <property type="entry name" value="LRR_5"/>
    <property type="match status" value="2"/>
</dbReference>
<dbReference type="PANTHER" id="PTHR45661:SF3">
    <property type="entry name" value="IG-LIKE DOMAIN-CONTAINING PROTEIN"/>
    <property type="match status" value="1"/>
</dbReference>
<evidence type="ECO:0000256" key="1">
    <source>
        <dbReference type="SAM" id="SignalP"/>
    </source>
</evidence>
<sequence>MNPAKSILALSLGLILPSAADTTYTYLLDDSEATLTGFTESAEPSGALTIPATVDGYTVVAVDRGAFRDRDEITSITFASGSSVTSLGPSAFAGCTGLTALTLPAGVTDLPMGVCEGCTALASVSLPSTTVTIGAAAFAHCSSLATLELPSSLASLGESAFLDCSALTSLTVPSGVTSLPDQVFDGCRSLASLSLPAQLETIGERAFHDNDSLITFIVPENVTSISNGALGDCSALESVQLNASLNHLGDQVFLGCHALTALEVDASNTEFSSQGGVLFNASGSLLRLAPPGISGRFSIPSTVAQLSPGAFAHCSQLEEIELPESLVELPEDAFYYASALSQLEIPSTVSILGSWCLAGTGLTGITLPSAVNTIGDDAFHFARSLAWAFFEGDAPEEMGETVFDDTASGFTVFFPANATGFTTPTWLGYPAQSLEIATALAHWLVEQGYSPGADPEGDENGDGISLLTAYALGLDPSLDLAASMPQPVWTENGLSLTFTGNREGVTYSAQSSADLQSWTADDVTLSDPDESGQRTATLTSGETSRFLRLVFSP</sequence>
<dbReference type="Proteomes" id="UP000557717">
    <property type="component" value="Unassembled WGS sequence"/>
</dbReference>
<dbReference type="EMBL" id="JACHFD010000008">
    <property type="protein sequence ID" value="MBB5351800.1"/>
    <property type="molecule type" value="Genomic_DNA"/>
</dbReference>
<accession>A0A840VD31</accession>
<dbReference type="Gene3D" id="3.80.10.10">
    <property type="entry name" value="Ribonuclease Inhibitor"/>
    <property type="match status" value="2"/>
</dbReference>
<feature type="signal peptide" evidence="1">
    <location>
        <begin position="1"/>
        <end position="20"/>
    </location>
</feature>
<keyword evidence="3" id="KW-1185">Reference proteome</keyword>